<accession>A0AAW0XWW5</accession>
<comment type="caution">
    <text evidence="1">The sequence shown here is derived from an EMBL/GenBank/DDBJ whole genome shotgun (WGS) entry which is preliminary data.</text>
</comment>
<gene>
    <name evidence="1" type="ORF">OTU49_001262</name>
</gene>
<proteinExistence type="predicted"/>
<protein>
    <submittedName>
        <fullName evidence="1">Uncharacterized protein</fullName>
    </submittedName>
</protein>
<evidence type="ECO:0000313" key="1">
    <source>
        <dbReference type="EMBL" id="KAK8743783.1"/>
    </source>
</evidence>
<dbReference type="AlphaFoldDB" id="A0AAW0XWW5"/>
<reference evidence="1 2" key="1">
    <citation type="journal article" date="2024" name="BMC Genomics">
        <title>Genome assembly of redclaw crayfish (Cherax quadricarinatus) provides insights into its immune adaptation and hypoxia tolerance.</title>
        <authorList>
            <person name="Liu Z."/>
            <person name="Zheng J."/>
            <person name="Li H."/>
            <person name="Fang K."/>
            <person name="Wang S."/>
            <person name="He J."/>
            <person name="Zhou D."/>
            <person name="Weng S."/>
            <person name="Chi M."/>
            <person name="Gu Z."/>
            <person name="He J."/>
            <person name="Li F."/>
            <person name="Wang M."/>
        </authorList>
    </citation>
    <scope>NUCLEOTIDE SEQUENCE [LARGE SCALE GENOMIC DNA]</scope>
    <source>
        <strain evidence="1">ZL_2023a</strain>
    </source>
</reference>
<keyword evidence="2" id="KW-1185">Reference proteome</keyword>
<dbReference type="Proteomes" id="UP001445076">
    <property type="component" value="Unassembled WGS sequence"/>
</dbReference>
<name>A0AAW0XWW5_CHEQU</name>
<sequence>MLRVLATTFRVGTTLNKPIKHAYVVSSSDTDFLLHGFSPVRGYAARPKQTLFLEENTLSSKILNYLRTGTKYSVADIPGIDRINSNVCNDAYAIHQMLLVISHSLVPKANDVLKLFSLYAILKHSILQDIISKKSLMVTVKKKVYDSVSLMTQDELRNFAVVLKEMNFQKTRYLMELAGYIDSECEKRAWNGNFEQCLELFDILLILYGNNIYRKKEYDTFMSLFEKHTESFQPQHLVKVLYYVGIGKKKKLSREFIDKLVRKLGVHYQDLSFQDAGIAASGVFKSNIKVDKASPFIIKMVQHFKTKVEECTSIYDLESYGLVAMMKLIRATKFQDIELFPPLNAFIMSTNLNTLSSEVVAHTLALYANTGVYHPEIFTKLQNILIHHLEDPSHTVRLKDLSRILWAFSHN</sequence>
<evidence type="ECO:0000313" key="2">
    <source>
        <dbReference type="Proteomes" id="UP001445076"/>
    </source>
</evidence>
<organism evidence="1 2">
    <name type="scientific">Cherax quadricarinatus</name>
    <name type="common">Australian red claw crayfish</name>
    <dbReference type="NCBI Taxonomy" id="27406"/>
    <lineage>
        <taxon>Eukaryota</taxon>
        <taxon>Metazoa</taxon>
        <taxon>Ecdysozoa</taxon>
        <taxon>Arthropoda</taxon>
        <taxon>Crustacea</taxon>
        <taxon>Multicrustacea</taxon>
        <taxon>Malacostraca</taxon>
        <taxon>Eumalacostraca</taxon>
        <taxon>Eucarida</taxon>
        <taxon>Decapoda</taxon>
        <taxon>Pleocyemata</taxon>
        <taxon>Astacidea</taxon>
        <taxon>Parastacoidea</taxon>
        <taxon>Parastacidae</taxon>
        <taxon>Cherax</taxon>
    </lineage>
</organism>
<dbReference type="EMBL" id="JARKIK010000024">
    <property type="protein sequence ID" value="KAK8743783.1"/>
    <property type="molecule type" value="Genomic_DNA"/>
</dbReference>